<dbReference type="RefSeq" id="WP_129209016.1">
    <property type="nucleotide sequence ID" value="NZ_BMGU01000005.1"/>
</dbReference>
<evidence type="ECO:0000313" key="2">
    <source>
        <dbReference type="EMBL" id="RXS94278.1"/>
    </source>
</evidence>
<evidence type="ECO:0000256" key="1">
    <source>
        <dbReference type="SAM" id="SignalP"/>
    </source>
</evidence>
<dbReference type="OrthoDB" id="3183911at2"/>
<dbReference type="SUPFAM" id="SSF51445">
    <property type="entry name" value="(Trans)glycosidases"/>
    <property type="match status" value="1"/>
</dbReference>
<keyword evidence="3" id="KW-1185">Reference proteome</keyword>
<dbReference type="InterPro" id="IPR013785">
    <property type="entry name" value="Aldolase_TIM"/>
</dbReference>
<comment type="caution">
    <text evidence="2">The sequence shown here is derived from an EMBL/GenBank/DDBJ whole genome shotgun (WGS) entry which is preliminary data.</text>
</comment>
<keyword evidence="1" id="KW-0732">Signal</keyword>
<dbReference type="InterPro" id="IPR017853">
    <property type="entry name" value="GH"/>
</dbReference>
<feature type="signal peptide" evidence="1">
    <location>
        <begin position="1"/>
        <end position="24"/>
    </location>
</feature>
<dbReference type="EMBL" id="SDMK01000003">
    <property type="protein sequence ID" value="RXS94278.1"/>
    <property type="molecule type" value="Genomic_DNA"/>
</dbReference>
<proteinExistence type="predicted"/>
<feature type="chain" id="PRO_5021027576" evidence="1">
    <location>
        <begin position="25"/>
        <end position="656"/>
    </location>
</feature>
<sequence>MAEPSRYSIYVAILLLAGGSAAWAAGPQPVFGNRVVSANVQNDGGRLRLGVLEDRSTHAQLPLGEAFVLVLQDGREVPASSMKMEGGFTESVLEASPEAARAAEHLPGRELCAELKDEGSGAMVHWCMIARGDAPYLRQEITIHAGGRSLPLADVEMLHFHDDEAKVVGSVAGSPMISGEFFRGFEHPLSYSEVKDGEAVAGLKRTLPLDAGQSITYSSVAGVTHPGQMRRDFLAYIELERAHPYRTFLHYNTWYDLGFGERFGADGVLNRMHAFGEELVRKRGVVMDSFLMDDGWDNTSSLWGFDSGFPDGFAPLRATAKQYGFGIGVWLSPWGGYDKEKSERIAYGKREGYEIVKDGYALSGPKYYAKFEEACLNFISQYGVNQFKFDGTGNANQVFPGSVFDSDFSAAIHLIDRLRKQESNLFINLTTGTKPSPFWLRYADTIWRSGMDNSFAGEGSWRQRWITYRDGQTYQNIVQAGPLFPLNSLMLHGLIYAREAEHLSDDPGHDFADEVHSYFGSGTQLQEMYITPSLLSSADWDVLAESARWSRANAAILRDTHWVGGNPLHGEVYGWASWSKHGGILVLRNPSSHAASFPVDIGKAFELPGDAASRYVAHSPWKADAAQPAVELQSGDPHTFTLKPFEVLTLQATPRS</sequence>
<protein>
    <submittedName>
        <fullName evidence="2">Enterotoxin</fullName>
    </submittedName>
</protein>
<organism evidence="2 3">
    <name type="scientific">Silvibacterium dinghuense</name>
    <dbReference type="NCBI Taxonomy" id="1560006"/>
    <lineage>
        <taxon>Bacteria</taxon>
        <taxon>Pseudomonadati</taxon>
        <taxon>Acidobacteriota</taxon>
        <taxon>Terriglobia</taxon>
        <taxon>Terriglobales</taxon>
        <taxon>Acidobacteriaceae</taxon>
        <taxon>Silvibacterium</taxon>
    </lineage>
</organism>
<evidence type="ECO:0000313" key="3">
    <source>
        <dbReference type="Proteomes" id="UP000290253"/>
    </source>
</evidence>
<dbReference type="AlphaFoldDB" id="A0A4Q1SAV3"/>
<dbReference type="Proteomes" id="UP000290253">
    <property type="component" value="Unassembled WGS sequence"/>
</dbReference>
<name>A0A4Q1SAV3_9BACT</name>
<reference evidence="2 3" key="1">
    <citation type="journal article" date="2016" name="Int. J. Syst. Evol. Microbiol.">
        <title>Acidipila dinghuensis sp. nov., an acidobacterium isolated from forest soil.</title>
        <authorList>
            <person name="Jiang Y.W."/>
            <person name="Wang J."/>
            <person name="Chen M.H."/>
            <person name="Lv Y.Y."/>
            <person name="Qiu L.H."/>
        </authorList>
    </citation>
    <scope>NUCLEOTIDE SEQUENCE [LARGE SCALE GENOMIC DNA]</scope>
    <source>
        <strain evidence="2 3">DHOF10</strain>
    </source>
</reference>
<gene>
    <name evidence="2" type="ORF">ESZ00_14330</name>
</gene>
<dbReference type="Gene3D" id="3.20.20.70">
    <property type="entry name" value="Aldolase class I"/>
    <property type="match status" value="1"/>
</dbReference>
<accession>A0A4Q1SAV3</accession>